<feature type="region of interest" description="Disordered" evidence="1">
    <location>
        <begin position="1"/>
        <end position="77"/>
    </location>
</feature>
<feature type="compositionally biased region" description="Polar residues" evidence="1">
    <location>
        <begin position="46"/>
        <end position="66"/>
    </location>
</feature>
<name>A0A1D2MSN8_ORCCI</name>
<protein>
    <submittedName>
        <fullName evidence="2">Uncharacterized protein</fullName>
    </submittedName>
</protein>
<feature type="compositionally biased region" description="Polar residues" evidence="1">
    <location>
        <begin position="1"/>
        <end position="16"/>
    </location>
</feature>
<feature type="compositionally biased region" description="Basic and acidic residues" evidence="1">
    <location>
        <begin position="17"/>
        <end position="27"/>
    </location>
</feature>
<proteinExistence type="predicted"/>
<dbReference type="AlphaFoldDB" id="A0A1D2MSN8"/>
<dbReference type="Proteomes" id="UP000094527">
    <property type="component" value="Unassembled WGS sequence"/>
</dbReference>
<comment type="caution">
    <text evidence="2">The sequence shown here is derived from an EMBL/GenBank/DDBJ whole genome shotgun (WGS) entry which is preliminary data.</text>
</comment>
<reference evidence="2 3" key="1">
    <citation type="journal article" date="2016" name="Genome Biol. Evol.">
        <title>Gene Family Evolution Reflects Adaptation to Soil Environmental Stressors in the Genome of the Collembolan Orchesella cincta.</title>
        <authorList>
            <person name="Faddeeva-Vakhrusheva A."/>
            <person name="Derks M.F."/>
            <person name="Anvar S.Y."/>
            <person name="Agamennone V."/>
            <person name="Suring W."/>
            <person name="Smit S."/>
            <person name="van Straalen N.M."/>
            <person name="Roelofs D."/>
        </authorList>
    </citation>
    <scope>NUCLEOTIDE SEQUENCE [LARGE SCALE GENOMIC DNA]</scope>
    <source>
        <tissue evidence="2">Mixed pool</tissue>
    </source>
</reference>
<accession>A0A1D2MSN8</accession>
<dbReference type="EMBL" id="LJIJ01000607">
    <property type="protein sequence ID" value="ODM95911.1"/>
    <property type="molecule type" value="Genomic_DNA"/>
</dbReference>
<organism evidence="2 3">
    <name type="scientific">Orchesella cincta</name>
    <name type="common">Springtail</name>
    <name type="synonym">Podura cincta</name>
    <dbReference type="NCBI Taxonomy" id="48709"/>
    <lineage>
        <taxon>Eukaryota</taxon>
        <taxon>Metazoa</taxon>
        <taxon>Ecdysozoa</taxon>
        <taxon>Arthropoda</taxon>
        <taxon>Hexapoda</taxon>
        <taxon>Collembola</taxon>
        <taxon>Entomobryomorpha</taxon>
        <taxon>Entomobryoidea</taxon>
        <taxon>Orchesellidae</taxon>
        <taxon>Orchesellinae</taxon>
        <taxon>Orchesella</taxon>
    </lineage>
</organism>
<keyword evidence="3" id="KW-1185">Reference proteome</keyword>
<evidence type="ECO:0000256" key="1">
    <source>
        <dbReference type="SAM" id="MobiDB-lite"/>
    </source>
</evidence>
<sequence>MRQSKTNFWDSINTTKTADRTGRKREATLPTSSLEVHYPAPAKMAMSSSPQHHSDQLPSTFFTQSIHRGPEFPGADF</sequence>
<gene>
    <name evidence="2" type="ORF">Ocin01_10771</name>
</gene>
<evidence type="ECO:0000313" key="2">
    <source>
        <dbReference type="EMBL" id="ODM95911.1"/>
    </source>
</evidence>
<evidence type="ECO:0000313" key="3">
    <source>
        <dbReference type="Proteomes" id="UP000094527"/>
    </source>
</evidence>